<evidence type="ECO:0000313" key="2">
    <source>
        <dbReference type="Proteomes" id="UP000298058"/>
    </source>
</evidence>
<name>A0A4V3JY27_9LEPT</name>
<gene>
    <name evidence="1" type="ORF">EHS15_14570</name>
</gene>
<dbReference type="NCBIfam" id="NF047503">
    <property type="entry name" value="LB_137_fam"/>
    <property type="match status" value="1"/>
</dbReference>
<comment type="caution">
    <text evidence="1">The sequence shown here is derived from an EMBL/GenBank/DDBJ whole genome shotgun (WGS) entry which is preliminary data.</text>
</comment>
<proteinExistence type="predicted"/>
<protein>
    <submittedName>
        <fullName evidence="1">Uncharacterized protein</fullName>
    </submittedName>
</protein>
<keyword evidence="2" id="KW-1185">Reference proteome</keyword>
<organism evidence="1 2">
    <name type="scientific">Leptospira idonii</name>
    <dbReference type="NCBI Taxonomy" id="1193500"/>
    <lineage>
        <taxon>Bacteria</taxon>
        <taxon>Pseudomonadati</taxon>
        <taxon>Spirochaetota</taxon>
        <taxon>Spirochaetia</taxon>
        <taxon>Leptospirales</taxon>
        <taxon>Leptospiraceae</taxon>
        <taxon>Leptospira</taxon>
    </lineage>
</organism>
<dbReference type="Proteomes" id="UP000298058">
    <property type="component" value="Unassembled WGS sequence"/>
</dbReference>
<sequence length="348" mass="39586">MRFFQRESLYLLLFLYVSMELNADRLKLKSGEQRIGRALTVTTTHLEWQEEGKTRKIPLNEILGIEVGYDGIPVCADYSSFGKENCDLLLFRLTKTSASFVKKDSPLELEVVPISKINTLRIEWDASQTELKRFVQPGTKGFWKTEIYTGNAILKSNENDVWILQTEEGEKKEISLSLSQIQHFEIKAKPKLTQTLITESPRLIPGYAPIQEKKYLKATLLFGGAFLSALGMAYEYNQSVQAINNDQEFIPGPDGRIYIVSNVLSTDRYDFHNQRFQIYTGVFTAIIAYSLFDSFYLGQVESKNGNTGSVRIKPNIRSYASLPGRQGQGNVNSDSMNMNYGLEIETRF</sequence>
<accession>A0A4V3JY27</accession>
<reference evidence="1" key="1">
    <citation type="journal article" date="2019" name="PLoS Negl. Trop. Dis.">
        <title>Revisiting the worldwide diversity of Leptospira species in the environment.</title>
        <authorList>
            <person name="Vincent A.T."/>
            <person name="Schiettekatte O."/>
            <person name="Bourhy P."/>
            <person name="Veyrier F.J."/>
            <person name="Picardeau M."/>
        </authorList>
    </citation>
    <scope>NUCLEOTIDE SEQUENCE [LARGE SCALE GENOMIC DNA]</scope>
    <source>
        <strain evidence="1">201300427</strain>
    </source>
</reference>
<dbReference type="AlphaFoldDB" id="A0A4V3JY27"/>
<dbReference type="OrthoDB" id="317896at2"/>
<dbReference type="EMBL" id="RQHW01000047">
    <property type="protein sequence ID" value="TGN18816.1"/>
    <property type="molecule type" value="Genomic_DNA"/>
</dbReference>
<evidence type="ECO:0000313" key="1">
    <source>
        <dbReference type="EMBL" id="TGN18816.1"/>
    </source>
</evidence>